<evidence type="ECO:0000313" key="2">
    <source>
        <dbReference type="EMBL" id="KAJ4153079.1"/>
    </source>
</evidence>
<feature type="region of interest" description="Disordered" evidence="1">
    <location>
        <begin position="525"/>
        <end position="560"/>
    </location>
</feature>
<dbReference type="AlphaFoldDB" id="A0A9W8QF02"/>
<sequence length="677" mass="74912">MSWSNSTRLPLVGELRKRLDYHDKTLERKHFYDRTCRDHVDAVETMVELFLNSEGNGDYWWPDSPDHRNANTLRYSTNKQHITMTMQLLVLKLNHQARVNTRWKGSPDDDPIQALPACRDQSTNAHQPAAWGFHVGNRINIDRTYHQAMFSLESPENASESQQPAASSSSDPDRFPVLSETSASTGHVSFPMTRPTNESPVEGVQRSDFCKMPSPTEHSDPRNSAQEASSRLRVTQSEPATAARTSTGAHRGRRTPTAATQHSRKKSKGKTHLRGLTYQTKRMPQRKSSRAKRQIYSKLSFSDEDLTKRSTVKVVEAVTGNTEEGAVLEAIQGAPNAALMATPSTIPSSMLASGSDPTEAAATSMVFDAEFGTAASFAPVPSLAPAPAGPQAVESREEQVASMTNDATSAAISGIDTYLFSRTNTFHHSGTSEAWRAQTAEDLERRTRETEAPVTVCSDIEPQSSPPARNTSPPISETEHDGWDGGYSVAETTNGLFDSKSATHISTLSPELLSARVTPQRSIAQTFPEQDLAKDPESAREEKETTTGEPTQPPAGPSLQIPVRSQLGLYVIYGPKSRREPWTPTESFLSLTMAKMKEEMPFQLSADFRGFKIVFVGEGQRTDWEVGDGDEDQLRHVQLDVEEVMENWKAENHGKLIFQLRIEELRDDDVNEGRAES</sequence>
<dbReference type="GeneID" id="80896744"/>
<dbReference type="RefSeq" id="XP_056053737.1">
    <property type="nucleotide sequence ID" value="XM_056196607.1"/>
</dbReference>
<organism evidence="2 3">
    <name type="scientific">Akanthomyces muscarius</name>
    <name type="common">Entomopathogenic fungus</name>
    <name type="synonym">Lecanicillium muscarium</name>
    <dbReference type="NCBI Taxonomy" id="2231603"/>
    <lineage>
        <taxon>Eukaryota</taxon>
        <taxon>Fungi</taxon>
        <taxon>Dikarya</taxon>
        <taxon>Ascomycota</taxon>
        <taxon>Pezizomycotina</taxon>
        <taxon>Sordariomycetes</taxon>
        <taxon>Hypocreomycetidae</taxon>
        <taxon>Hypocreales</taxon>
        <taxon>Cordycipitaceae</taxon>
        <taxon>Akanthomyces</taxon>
    </lineage>
</organism>
<protein>
    <submittedName>
        <fullName evidence="2">Uncharacterized protein</fullName>
    </submittedName>
</protein>
<feature type="compositionally biased region" description="Low complexity" evidence="1">
    <location>
        <begin position="161"/>
        <end position="170"/>
    </location>
</feature>
<evidence type="ECO:0000313" key="3">
    <source>
        <dbReference type="Proteomes" id="UP001144673"/>
    </source>
</evidence>
<feature type="compositionally biased region" description="Polar residues" evidence="1">
    <location>
        <begin position="461"/>
        <end position="475"/>
    </location>
</feature>
<feature type="region of interest" description="Disordered" evidence="1">
    <location>
        <begin position="438"/>
        <end position="489"/>
    </location>
</feature>
<reference evidence="2" key="1">
    <citation type="journal article" date="2023" name="Access Microbiol">
        <title>De-novo genome assembly for Akanthomyces muscarius, a biocontrol agent of insect agricultural pests.</title>
        <authorList>
            <person name="Erdos Z."/>
            <person name="Studholme D.J."/>
            <person name="Raymond B."/>
            <person name="Sharma M."/>
        </authorList>
    </citation>
    <scope>NUCLEOTIDE SEQUENCE</scope>
    <source>
        <strain evidence="2">Ve6</strain>
    </source>
</reference>
<proteinExistence type="predicted"/>
<gene>
    <name evidence="2" type="ORF">LMH87_009585</name>
</gene>
<feature type="compositionally biased region" description="Basic and acidic residues" evidence="1">
    <location>
        <begin position="442"/>
        <end position="451"/>
    </location>
</feature>
<feature type="compositionally biased region" description="Basic residues" evidence="1">
    <location>
        <begin position="283"/>
        <end position="293"/>
    </location>
</feature>
<evidence type="ECO:0000256" key="1">
    <source>
        <dbReference type="SAM" id="MobiDB-lite"/>
    </source>
</evidence>
<dbReference type="EMBL" id="JAJHUN010000008">
    <property type="protein sequence ID" value="KAJ4153079.1"/>
    <property type="molecule type" value="Genomic_DNA"/>
</dbReference>
<feature type="compositionally biased region" description="Basic and acidic residues" evidence="1">
    <location>
        <begin position="531"/>
        <end position="546"/>
    </location>
</feature>
<feature type="region of interest" description="Disordered" evidence="1">
    <location>
        <begin position="153"/>
        <end position="293"/>
    </location>
</feature>
<comment type="caution">
    <text evidence="2">The sequence shown here is derived from an EMBL/GenBank/DDBJ whole genome shotgun (WGS) entry which is preliminary data.</text>
</comment>
<feature type="compositionally biased region" description="Polar residues" evidence="1">
    <location>
        <begin position="222"/>
        <end position="248"/>
    </location>
</feature>
<feature type="compositionally biased region" description="Basic residues" evidence="1">
    <location>
        <begin position="262"/>
        <end position="273"/>
    </location>
</feature>
<keyword evidence="3" id="KW-1185">Reference proteome</keyword>
<dbReference type="Proteomes" id="UP001144673">
    <property type="component" value="Chromosome 5"/>
</dbReference>
<dbReference type="KEGG" id="amus:LMH87_009585"/>
<accession>A0A9W8QF02</accession>
<name>A0A9W8QF02_AKAMU</name>